<evidence type="ECO:0000313" key="2">
    <source>
        <dbReference type="EMBL" id="MCH96840.1"/>
    </source>
</evidence>
<keyword evidence="3" id="KW-1185">Reference proteome</keyword>
<accession>A0A392NAI6</accession>
<dbReference type="Proteomes" id="UP000265520">
    <property type="component" value="Unassembled WGS sequence"/>
</dbReference>
<sequence>NGFVNPTDVILFYKEGNNFKIWLDKGKATTSVPRAPPSANMNVSEVHANASRHFKTTIFPDKDAIKICPMWLNQWSSKLDFCENGCITAAGTNQSTTVKFKSKNGLWYLSSGINVAMKNGMTEPNIVVLYFEGHVNNFSMYPAYGDNVTPTNPNPILISSDEDDEDMNDEEQNGDYGESEVEDAVDPASYYYFDVKITESMVRTNQVFVSAF</sequence>
<organism evidence="2 3">
    <name type="scientific">Trifolium medium</name>
    <dbReference type="NCBI Taxonomy" id="97028"/>
    <lineage>
        <taxon>Eukaryota</taxon>
        <taxon>Viridiplantae</taxon>
        <taxon>Streptophyta</taxon>
        <taxon>Embryophyta</taxon>
        <taxon>Tracheophyta</taxon>
        <taxon>Spermatophyta</taxon>
        <taxon>Magnoliopsida</taxon>
        <taxon>eudicotyledons</taxon>
        <taxon>Gunneridae</taxon>
        <taxon>Pentapetalae</taxon>
        <taxon>rosids</taxon>
        <taxon>fabids</taxon>
        <taxon>Fabales</taxon>
        <taxon>Fabaceae</taxon>
        <taxon>Papilionoideae</taxon>
        <taxon>50 kb inversion clade</taxon>
        <taxon>NPAAA clade</taxon>
        <taxon>Hologalegina</taxon>
        <taxon>IRL clade</taxon>
        <taxon>Trifolieae</taxon>
        <taxon>Trifolium</taxon>
    </lineage>
</organism>
<evidence type="ECO:0000256" key="1">
    <source>
        <dbReference type="SAM" id="MobiDB-lite"/>
    </source>
</evidence>
<gene>
    <name evidence="2" type="ORF">A2U01_0017830</name>
</gene>
<feature type="compositionally biased region" description="Acidic residues" evidence="1">
    <location>
        <begin position="160"/>
        <end position="180"/>
    </location>
</feature>
<feature type="non-terminal residue" evidence="2">
    <location>
        <position position="1"/>
    </location>
</feature>
<proteinExistence type="predicted"/>
<dbReference type="EMBL" id="LXQA010033405">
    <property type="protein sequence ID" value="MCH96840.1"/>
    <property type="molecule type" value="Genomic_DNA"/>
</dbReference>
<evidence type="ECO:0000313" key="3">
    <source>
        <dbReference type="Proteomes" id="UP000265520"/>
    </source>
</evidence>
<protein>
    <submittedName>
        <fullName evidence="2">Uncharacterized protein</fullName>
    </submittedName>
</protein>
<name>A0A392NAI6_9FABA</name>
<comment type="caution">
    <text evidence="2">The sequence shown here is derived from an EMBL/GenBank/DDBJ whole genome shotgun (WGS) entry which is preliminary data.</text>
</comment>
<dbReference type="AlphaFoldDB" id="A0A392NAI6"/>
<feature type="region of interest" description="Disordered" evidence="1">
    <location>
        <begin position="152"/>
        <end position="180"/>
    </location>
</feature>
<reference evidence="2 3" key="1">
    <citation type="journal article" date="2018" name="Front. Plant Sci.">
        <title>Red Clover (Trifolium pratense) and Zigzag Clover (T. medium) - A Picture of Genomic Similarities and Differences.</title>
        <authorList>
            <person name="Dluhosova J."/>
            <person name="Istvanek J."/>
            <person name="Nedelnik J."/>
            <person name="Repkova J."/>
        </authorList>
    </citation>
    <scope>NUCLEOTIDE SEQUENCE [LARGE SCALE GENOMIC DNA]</scope>
    <source>
        <strain evidence="3">cv. 10/8</strain>
        <tissue evidence="2">Leaf</tissue>
    </source>
</reference>